<gene>
    <name evidence="1" type="ORF">ENH89_08735</name>
</gene>
<protein>
    <submittedName>
        <fullName evidence="1">Uncharacterized protein</fullName>
    </submittedName>
</protein>
<organism evidence="1 2">
    <name type="scientific">Aurantimonas coralicida</name>
    <dbReference type="NCBI Taxonomy" id="182270"/>
    <lineage>
        <taxon>Bacteria</taxon>
        <taxon>Pseudomonadati</taxon>
        <taxon>Pseudomonadota</taxon>
        <taxon>Alphaproteobacteria</taxon>
        <taxon>Hyphomicrobiales</taxon>
        <taxon>Aurantimonadaceae</taxon>
        <taxon>Aurantimonas</taxon>
    </lineage>
</organism>
<evidence type="ECO:0000313" key="2">
    <source>
        <dbReference type="Proteomes" id="UP000885680"/>
    </source>
</evidence>
<name>A0A9C9NEP9_9HYPH</name>
<dbReference type="EMBL" id="DRGN01000125">
    <property type="protein sequence ID" value="HEU00427.1"/>
    <property type="molecule type" value="Genomic_DNA"/>
</dbReference>
<reference evidence="1" key="1">
    <citation type="journal article" date="2020" name="mSystems">
        <title>Genome- and Community-Level Interaction Insights into Carbon Utilization and Element Cycling Functions of Hydrothermarchaeota in Hydrothermal Sediment.</title>
        <authorList>
            <person name="Zhou Z."/>
            <person name="Liu Y."/>
            <person name="Xu W."/>
            <person name="Pan J."/>
            <person name="Luo Z.H."/>
            <person name="Li M."/>
        </authorList>
    </citation>
    <scope>NUCLEOTIDE SEQUENCE</scope>
    <source>
        <strain evidence="1">HyVt-347</strain>
    </source>
</reference>
<evidence type="ECO:0000313" key="1">
    <source>
        <dbReference type="EMBL" id="HEU00427.1"/>
    </source>
</evidence>
<dbReference type="Proteomes" id="UP000885680">
    <property type="component" value="Unassembled WGS sequence"/>
</dbReference>
<dbReference type="AlphaFoldDB" id="A0A9C9NEP9"/>
<proteinExistence type="predicted"/>
<accession>A0A9C9NEP9</accession>
<sequence>MREQVKAIARLEIIEGEDHFLFKASAPGGQPLMPTREPAVIAFQEGGCRFMCFDDENDEWRTNLYRALGLSRLSFESEDQGIAIFALNLRNAYVGPQV</sequence>
<comment type="caution">
    <text evidence="1">The sequence shown here is derived from an EMBL/GenBank/DDBJ whole genome shotgun (WGS) entry which is preliminary data.</text>
</comment>